<feature type="transmembrane region" description="Helical" evidence="7">
    <location>
        <begin position="262"/>
        <end position="287"/>
    </location>
</feature>
<gene>
    <name evidence="8" type="ORF">SAMN05444002_2589</name>
</gene>
<dbReference type="AlphaFoldDB" id="A0A1N6GL73"/>
<dbReference type="STRING" id="1217970.SAMN05444002_2589"/>
<dbReference type="GO" id="GO:0005886">
    <property type="term" value="C:plasma membrane"/>
    <property type="evidence" value="ECO:0007669"/>
    <property type="project" value="UniProtKB-SubCell"/>
</dbReference>
<evidence type="ECO:0000256" key="4">
    <source>
        <dbReference type="ARBA" id="ARBA00022692"/>
    </source>
</evidence>
<evidence type="ECO:0000256" key="2">
    <source>
        <dbReference type="ARBA" id="ARBA00022448"/>
    </source>
</evidence>
<dbReference type="InterPro" id="IPR010290">
    <property type="entry name" value="TM_effector"/>
</dbReference>
<dbReference type="Pfam" id="PF05977">
    <property type="entry name" value="MFS_3"/>
    <property type="match status" value="1"/>
</dbReference>
<dbReference type="EMBL" id="FSRL01000001">
    <property type="protein sequence ID" value="SIO08260.1"/>
    <property type="molecule type" value="Genomic_DNA"/>
</dbReference>
<accession>A0A1N6GL73</accession>
<evidence type="ECO:0000256" key="6">
    <source>
        <dbReference type="ARBA" id="ARBA00023136"/>
    </source>
</evidence>
<dbReference type="PANTHER" id="PTHR23513:SF11">
    <property type="entry name" value="STAPHYLOFERRIN A TRANSPORTER"/>
    <property type="match status" value="1"/>
</dbReference>
<reference evidence="9" key="1">
    <citation type="submission" date="2016-11" db="EMBL/GenBank/DDBJ databases">
        <authorList>
            <person name="Varghese N."/>
            <person name="Submissions S."/>
        </authorList>
    </citation>
    <scope>NUCLEOTIDE SEQUENCE [LARGE SCALE GENOMIC DNA]</scope>
    <source>
        <strain evidence="9">DSM 29440</strain>
    </source>
</reference>
<feature type="transmembrane region" description="Helical" evidence="7">
    <location>
        <begin position="90"/>
        <end position="108"/>
    </location>
</feature>
<feature type="transmembrane region" description="Helical" evidence="7">
    <location>
        <begin position="164"/>
        <end position="184"/>
    </location>
</feature>
<feature type="transmembrane region" description="Helical" evidence="7">
    <location>
        <begin position="23"/>
        <end position="42"/>
    </location>
</feature>
<feature type="transmembrane region" description="Helical" evidence="7">
    <location>
        <begin position="396"/>
        <end position="414"/>
    </location>
</feature>
<evidence type="ECO:0000313" key="8">
    <source>
        <dbReference type="EMBL" id="SIO08260.1"/>
    </source>
</evidence>
<dbReference type="Gene3D" id="1.20.1250.20">
    <property type="entry name" value="MFS general substrate transporter like domains"/>
    <property type="match status" value="1"/>
</dbReference>
<feature type="transmembrane region" description="Helical" evidence="7">
    <location>
        <begin position="114"/>
        <end position="133"/>
    </location>
</feature>
<evidence type="ECO:0000256" key="7">
    <source>
        <dbReference type="SAM" id="Phobius"/>
    </source>
</evidence>
<feature type="transmembrane region" description="Helical" evidence="7">
    <location>
        <begin position="233"/>
        <end position="256"/>
    </location>
</feature>
<dbReference type="CDD" id="cd06173">
    <property type="entry name" value="MFS_MefA_like"/>
    <property type="match status" value="1"/>
</dbReference>
<dbReference type="InterPro" id="IPR036259">
    <property type="entry name" value="MFS_trans_sf"/>
</dbReference>
<proteinExistence type="predicted"/>
<keyword evidence="2" id="KW-0813">Transport</keyword>
<keyword evidence="4 7" id="KW-0812">Transmembrane</keyword>
<keyword evidence="5 7" id="KW-1133">Transmembrane helix</keyword>
<name>A0A1N6GL73_9RHOB</name>
<feature type="transmembrane region" description="Helical" evidence="7">
    <location>
        <begin position="364"/>
        <end position="384"/>
    </location>
</feature>
<keyword evidence="3" id="KW-1003">Cell membrane</keyword>
<evidence type="ECO:0000256" key="5">
    <source>
        <dbReference type="ARBA" id="ARBA00022989"/>
    </source>
</evidence>
<organism evidence="8 9">
    <name type="scientific">Vannielia litorea</name>
    <dbReference type="NCBI Taxonomy" id="1217970"/>
    <lineage>
        <taxon>Bacteria</taxon>
        <taxon>Pseudomonadati</taxon>
        <taxon>Pseudomonadota</taxon>
        <taxon>Alphaproteobacteria</taxon>
        <taxon>Rhodobacterales</taxon>
        <taxon>Paracoccaceae</taxon>
        <taxon>Vannielia</taxon>
    </lineage>
</organism>
<feature type="transmembrane region" description="Helical" evidence="7">
    <location>
        <begin position="54"/>
        <end position="78"/>
    </location>
</feature>
<dbReference type="SUPFAM" id="SSF103473">
    <property type="entry name" value="MFS general substrate transporter"/>
    <property type="match status" value="1"/>
</dbReference>
<evidence type="ECO:0000256" key="1">
    <source>
        <dbReference type="ARBA" id="ARBA00004651"/>
    </source>
</evidence>
<dbReference type="Proteomes" id="UP000184932">
    <property type="component" value="Unassembled WGS sequence"/>
</dbReference>
<sequence>MCAGGAAWVDAAMLLARNRNFRLLFSATAVSNLGDGVSALAVPWLATLLTRDPVLIALVVFATRLPWFLFSIPAGVLVDRRDRRRLMVQADMLRLLLTFGIVALAMRGGGGEGAAGVFALAGLTFLLGSAEVVRDNAAQTFLPAVVDPADLERANGQLWSVEQVMGAFVGPPVAGVLIALAVPAPFVLDAVTFGVAAWCVWAIATPRRLRDGPPRRLVAEVMEGWRWLRGHGLLLRLAVMLGLINALFTMSVTMLVLVSQEILGLTAFGHGVLLAVGAGGAVLGGTLGPGVAARLGQTATVRLALLTMPLPFVMIGLTGSAALAGLALALEAISGMLWNIVTVSLRQRVIPDALLGRVNALYRFFGWGMMPLGALAGGVLVALAEPGLGREMALRLPYLLGGGAMLALAIYGVLRLRF</sequence>
<evidence type="ECO:0000313" key="9">
    <source>
        <dbReference type="Proteomes" id="UP000184932"/>
    </source>
</evidence>
<evidence type="ECO:0000256" key="3">
    <source>
        <dbReference type="ARBA" id="ARBA00022475"/>
    </source>
</evidence>
<keyword evidence="6 7" id="KW-0472">Membrane</keyword>
<keyword evidence="9" id="KW-1185">Reference proteome</keyword>
<comment type="subcellular location">
    <subcellularLocation>
        <location evidence="1">Cell membrane</location>
        <topology evidence="1">Multi-pass membrane protein</topology>
    </subcellularLocation>
</comment>
<dbReference type="PANTHER" id="PTHR23513">
    <property type="entry name" value="INTEGRAL MEMBRANE EFFLUX PROTEIN-RELATED"/>
    <property type="match status" value="1"/>
</dbReference>
<protein>
    <submittedName>
        <fullName evidence="8">MFS-type transporter involved in bile tolerance, Atg22 family</fullName>
    </submittedName>
</protein>